<protein>
    <submittedName>
        <fullName evidence="1">Uncharacterized protein</fullName>
    </submittedName>
</protein>
<dbReference type="AlphaFoldDB" id="A0A645FSJ1"/>
<proteinExistence type="predicted"/>
<evidence type="ECO:0000313" key="1">
    <source>
        <dbReference type="EMBL" id="MPN15154.1"/>
    </source>
</evidence>
<comment type="caution">
    <text evidence="1">The sequence shown here is derived from an EMBL/GenBank/DDBJ whole genome shotgun (WGS) entry which is preliminary data.</text>
</comment>
<sequence length="138" mass="15724">MDNYHIVRTPLDSLYPGASVSTFAGSRHYTCQVAGTVANYRKSFLLQGCDDQLSLFAGGKRLKCLRIDYLKNETFVKKMDPVPFKTFHSNTRSHCFRKSVAVYRGDPKRILDLGPKSFRPCFRTENPQTEAVSCFLFV</sequence>
<gene>
    <name evidence="1" type="ORF">SDC9_162483</name>
</gene>
<accession>A0A645FSJ1</accession>
<name>A0A645FSJ1_9ZZZZ</name>
<organism evidence="1">
    <name type="scientific">bioreactor metagenome</name>
    <dbReference type="NCBI Taxonomy" id="1076179"/>
    <lineage>
        <taxon>unclassified sequences</taxon>
        <taxon>metagenomes</taxon>
        <taxon>ecological metagenomes</taxon>
    </lineage>
</organism>
<reference evidence="1" key="1">
    <citation type="submission" date="2019-08" db="EMBL/GenBank/DDBJ databases">
        <authorList>
            <person name="Kucharzyk K."/>
            <person name="Murdoch R.W."/>
            <person name="Higgins S."/>
            <person name="Loffler F."/>
        </authorList>
    </citation>
    <scope>NUCLEOTIDE SEQUENCE</scope>
</reference>
<dbReference type="EMBL" id="VSSQ01061864">
    <property type="protein sequence ID" value="MPN15154.1"/>
    <property type="molecule type" value="Genomic_DNA"/>
</dbReference>